<dbReference type="InterPro" id="IPR005995">
    <property type="entry name" value="Pgm_bpd_ind"/>
</dbReference>
<comment type="catalytic activity">
    <reaction evidence="1 9">
        <text>(2R)-2-phosphoglycerate = (2R)-3-phosphoglycerate</text>
        <dbReference type="Rhea" id="RHEA:15901"/>
        <dbReference type="ChEBI" id="CHEBI:58272"/>
        <dbReference type="ChEBI" id="CHEBI:58289"/>
        <dbReference type="EC" id="5.4.2.12"/>
    </reaction>
</comment>
<evidence type="ECO:0000256" key="12">
    <source>
        <dbReference type="PIRSR" id="PIRSR001492-3"/>
    </source>
</evidence>
<feature type="domain" description="Metalloenzyme" evidence="13">
    <location>
        <begin position="2"/>
        <end position="506"/>
    </location>
</feature>
<feature type="binding site" evidence="9 12">
    <location>
        <position position="60"/>
    </location>
    <ligand>
        <name>Mn(2+)</name>
        <dbReference type="ChEBI" id="CHEBI:29035"/>
        <label>2</label>
    </ligand>
</feature>
<feature type="binding site" evidence="9">
    <location>
        <position position="332"/>
    </location>
    <ligand>
        <name>substrate</name>
    </ligand>
</feature>
<evidence type="ECO:0000256" key="4">
    <source>
        <dbReference type="ARBA" id="ARBA00008819"/>
    </source>
</evidence>
<dbReference type="GO" id="GO:0006007">
    <property type="term" value="P:glucose catabolic process"/>
    <property type="evidence" value="ECO:0007669"/>
    <property type="project" value="InterPro"/>
</dbReference>
<dbReference type="GO" id="GO:0030145">
    <property type="term" value="F:manganese ion binding"/>
    <property type="evidence" value="ECO:0007669"/>
    <property type="project" value="UniProtKB-UniRule"/>
</dbReference>
<gene>
    <name evidence="9" type="primary">gpmI</name>
    <name evidence="15" type="ORF">UX33_C0025G0003</name>
</gene>
<comment type="pathway">
    <text evidence="3 9">Carbohydrate degradation; glycolysis; pyruvate from D-glyceraldehyde 3-phosphate: step 3/5.</text>
</comment>
<dbReference type="SUPFAM" id="SSF64158">
    <property type="entry name" value="2,3-Bisphosphoglycerate-independent phosphoglycerate mutase, substrate-binding domain"/>
    <property type="match status" value="1"/>
</dbReference>
<evidence type="ECO:0000256" key="1">
    <source>
        <dbReference type="ARBA" id="ARBA00000370"/>
    </source>
</evidence>
<name>A0A0G1RKS2_9BACT</name>
<evidence type="ECO:0000259" key="13">
    <source>
        <dbReference type="Pfam" id="PF01676"/>
    </source>
</evidence>
<dbReference type="PIRSF" id="PIRSF001492">
    <property type="entry name" value="IPGAM"/>
    <property type="match status" value="1"/>
</dbReference>
<organism evidence="15 16">
    <name type="scientific">Candidatus Azambacteria bacterium GW2011_GWC1_46_13</name>
    <dbReference type="NCBI Taxonomy" id="1618619"/>
    <lineage>
        <taxon>Bacteria</taxon>
        <taxon>Candidatus Azamiibacteriota</taxon>
    </lineage>
</organism>
<evidence type="ECO:0000256" key="2">
    <source>
        <dbReference type="ARBA" id="ARBA00002315"/>
    </source>
</evidence>
<evidence type="ECO:0000313" key="15">
    <source>
        <dbReference type="EMBL" id="KKU21550.1"/>
    </source>
</evidence>
<evidence type="ECO:0000256" key="5">
    <source>
        <dbReference type="ARBA" id="ARBA00022723"/>
    </source>
</evidence>
<dbReference type="InterPro" id="IPR006124">
    <property type="entry name" value="Metalloenzyme"/>
</dbReference>
<dbReference type="FunFam" id="3.40.1450.10:FF:000002">
    <property type="entry name" value="2,3-bisphosphoglycerate-independent phosphoglycerate mutase"/>
    <property type="match status" value="1"/>
</dbReference>
<dbReference type="Pfam" id="PF01676">
    <property type="entry name" value="Metalloenzyme"/>
    <property type="match status" value="1"/>
</dbReference>
<evidence type="ECO:0000313" key="16">
    <source>
        <dbReference type="Proteomes" id="UP000034569"/>
    </source>
</evidence>
<keyword evidence="8 9" id="KW-0413">Isomerase</keyword>
<feature type="binding site" evidence="9 12">
    <location>
        <position position="459"/>
    </location>
    <ligand>
        <name>Mn(2+)</name>
        <dbReference type="ChEBI" id="CHEBI:29035"/>
        <label>1</label>
    </ligand>
</feature>
<evidence type="ECO:0000256" key="10">
    <source>
        <dbReference type="NCBIfam" id="TIGR01307"/>
    </source>
</evidence>
<dbReference type="PATRIC" id="fig|1618619.3.peg.464"/>
<evidence type="ECO:0000256" key="9">
    <source>
        <dbReference type="HAMAP-Rule" id="MF_01038"/>
    </source>
</evidence>
<feature type="binding site" evidence="9">
    <location>
        <position position="121"/>
    </location>
    <ligand>
        <name>substrate</name>
    </ligand>
</feature>
<dbReference type="EMBL" id="LCLU01000025">
    <property type="protein sequence ID" value="KKU21550.1"/>
    <property type="molecule type" value="Genomic_DNA"/>
</dbReference>
<evidence type="ECO:0000259" key="14">
    <source>
        <dbReference type="Pfam" id="PF06415"/>
    </source>
</evidence>
<feature type="binding site" evidence="9 12">
    <location>
        <position position="440"/>
    </location>
    <ligand>
        <name>Mn(2+)</name>
        <dbReference type="ChEBI" id="CHEBI:29035"/>
        <label>2</label>
    </ligand>
</feature>
<keyword evidence="5 9" id="KW-0479">Metal-binding</keyword>
<feature type="binding site" evidence="9 12">
    <location>
        <position position="403"/>
    </location>
    <ligand>
        <name>Mn(2+)</name>
        <dbReference type="ChEBI" id="CHEBI:29035"/>
        <label>1</label>
    </ligand>
</feature>
<reference evidence="15 16" key="1">
    <citation type="journal article" date="2015" name="Nature">
        <title>rRNA introns, odd ribosomes, and small enigmatic genomes across a large radiation of phyla.</title>
        <authorList>
            <person name="Brown C.T."/>
            <person name="Hug L.A."/>
            <person name="Thomas B.C."/>
            <person name="Sharon I."/>
            <person name="Castelle C.J."/>
            <person name="Singh A."/>
            <person name="Wilkins M.J."/>
            <person name="Williams K.H."/>
            <person name="Banfield J.F."/>
        </authorList>
    </citation>
    <scope>NUCLEOTIDE SEQUENCE [LARGE SCALE GENOMIC DNA]</scope>
</reference>
<dbReference type="GO" id="GO:0004619">
    <property type="term" value="F:phosphoglycerate mutase activity"/>
    <property type="evidence" value="ECO:0007669"/>
    <property type="project" value="UniProtKB-UniRule"/>
</dbReference>
<protein>
    <recommendedName>
        <fullName evidence="9 10">2,3-bisphosphoglycerate-independent phosphoglycerate mutase</fullName>
        <shortName evidence="9">BPG-independent PGAM</shortName>
        <shortName evidence="9">Phosphoglyceromutase</shortName>
        <shortName evidence="9">iPGM</shortName>
        <ecNumber evidence="9 10">5.4.2.12</ecNumber>
    </recommendedName>
</protein>
<dbReference type="Gene3D" id="3.40.720.10">
    <property type="entry name" value="Alkaline Phosphatase, subunit A"/>
    <property type="match status" value="1"/>
</dbReference>
<dbReference type="PANTHER" id="PTHR31637:SF0">
    <property type="entry name" value="2,3-BISPHOSPHOGLYCERATE-INDEPENDENT PHOSPHOGLYCERATE MUTASE"/>
    <property type="match status" value="1"/>
</dbReference>
<comment type="caution">
    <text evidence="9">Lacks conserved residue(s) required for the propagation of feature annotation.</text>
</comment>
<dbReference type="GO" id="GO:0006096">
    <property type="term" value="P:glycolytic process"/>
    <property type="evidence" value="ECO:0007669"/>
    <property type="project" value="UniProtKB-UniRule"/>
</dbReference>
<proteinExistence type="inferred from homology"/>
<dbReference type="Pfam" id="PF06415">
    <property type="entry name" value="iPGM_N"/>
    <property type="match status" value="1"/>
</dbReference>
<feature type="binding site" evidence="9">
    <location>
        <position position="190"/>
    </location>
    <ligand>
        <name>substrate</name>
    </ligand>
</feature>
<feature type="active site" description="Phosphoserine intermediate" evidence="9 11">
    <location>
        <position position="60"/>
    </location>
</feature>
<dbReference type="HAMAP" id="MF_01038">
    <property type="entry name" value="GpmI"/>
    <property type="match status" value="1"/>
</dbReference>
<dbReference type="SUPFAM" id="SSF53649">
    <property type="entry name" value="Alkaline phosphatase-like"/>
    <property type="match status" value="1"/>
</dbReference>
<dbReference type="InterPro" id="IPR011258">
    <property type="entry name" value="BPG-indep_PGM_N"/>
</dbReference>
<dbReference type="Proteomes" id="UP000034569">
    <property type="component" value="Unassembled WGS sequence"/>
</dbReference>
<evidence type="ECO:0000256" key="8">
    <source>
        <dbReference type="ARBA" id="ARBA00023235"/>
    </source>
</evidence>
<feature type="binding site" evidence="9 12">
    <location>
        <position position="10"/>
    </location>
    <ligand>
        <name>Mn(2+)</name>
        <dbReference type="ChEBI" id="CHEBI:29035"/>
        <label>2</label>
    </ligand>
</feature>
<dbReference type="InterPro" id="IPR017850">
    <property type="entry name" value="Alkaline_phosphatase_core_sf"/>
</dbReference>
<comment type="cofactor">
    <cofactor evidence="9">
        <name>Mn(2+)</name>
        <dbReference type="ChEBI" id="CHEBI:29035"/>
    </cofactor>
    <text evidence="9">Binds 2 manganese ions per subunit.</text>
</comment>
<evidence type="ECO:0000256" key="6">
    <source>
        <dbReference type="ARBA" id="ARBA00023152"/>
    </source>
</evidence>
<dbReference type="Gene3D" id="3.40.1450.10">
    <property type="entry name" value="BPG-independent phosphoglycerate mutase, domain B"/>
    <property type="match status" value="1"/>
</dbReference>
<keyword evidence="7 9" id="KW-0464">Manganese</keyword>
<sequence length="522" mass="58130">MKPIILIIFDGFGMAPARENNAIAKAKTPVLNEIQANFPSTALQASGAAVGLPWGEAGNSEVGHLTIGSGRNIFQHLPRIIFAIRDGSFFKNPAFLGAVKHVKEKKSNLHLVGLIGSGSVHSYIDHLYALLDLAQKENLSQKTYLHLFTDGKDSPPHEAAKFVYNIRQRLESLDVGEISTIMGRFYAMDRDNNWDRTEAAYRLLTEGAGEVLEDPVAALEKAYQENSSDERVKPVVIRRADKAANVISDNDAVIFFNFREDSERQLTKAFVQPRFDKFPRRQLNNLYFVAMTEYEKGLPFEVAFPPIGVENALGEVFSNTQKKQVRIAETEKYAHVTYFFNGGKEIAFPGEDRILIPSITTPHLEQQPAMAAYEITDKLLDALEKKIYDLAVVNYANSDMVGHTGNFDATVKAVEVLDRCLGMIYKWVLANDVILILTSDHGNAEEKFDLLTGETRTEHSTNPVPFYLIAKPYKRTKTSEEIIRSNIEIGGLLADVAPTILELAGLAQPKEMTGKSLLKILI</sequence>
<comment type="similarity">
    <text evidence="4 9">Belongs to the BPG-independent phosphoglycerate mutase family.</text>
</comment>
<keyword evidence="6 9" id="KW-0324">Glycolysis</keyword>
<dbReference type="AlphaFoldDB" id="A0A0G1RKS2"/>
<comment type="caution">
    <text evidence="15">The sequence shown here is derived from an EMBL/GenBank/DDBJ whole genome shotgun (WGS) entry which is preliminary data.</text>
</comment>
<feature type="domain" description="BPG-independent PGAM N-terminal" evidence="14">
    <location>
        <begin position="83"/>
        <end position="296"/>
    </location>
</feature>
<dbReference type="CDD" id="cd16010">
    <property type="entry name" value="iPGM"/>
    <property type="match status" value="1"/>
</dbReference>
<evidence type="ECO:0000256" key="7">
    <source>
        <dbReference type="ARBA" id="ARBA00023211"/>
    </source>
</evidence>
<comment type="function">
    <text evidence="2 9">Catalyzes the interconversion of 2-phosphoglycerate and 3-phosphoglycerate.</text>
</comment>
<evidence type="ECO:0000256" key="3">
    <source>
        <dbReference type="ARBA" id="ARBA00004798"/>
    </source>
</evidence>
<dbReference type="NCBIfam" id="TIGR01307">
    <property type="entry name" value="pgm_bpd_ind"/>
    <property type="match status" value="1"/>
</dbReference>
<dbReference type="InterPro" id="IPR036646">
    <property type="entry name" value="PGAM_B_sf"/>
</dbReference>
<dbReference type="UniPathway" id="UPA00109">
    <property type="reaction ID" value="UER00186"/>
</dbReference>
<feature type="binding site" evidence="9 12">
    <location>
        <position position="441"/>
    </location>
    <ligand>
        <name>Mn(2+)</name>
        <dbReference type="ChEBI" id="CHEBI:29035"/>
        <label>2</label>
    </ligand>
</feature>
<dbReference type="EC" id="5.4.2.12" evidence="9 10"/>
<dbReference type="PANTHER" id="PTHR31637">
    <property type="entry name" value="2,3-BISPHOSPHOGLYCERATE-INDEPENDENT PHOSPHOGLYCERATE MUTASE"/>
    <property type="match status" value="1"/>
</dbReference>
<comment type="subunit">
    <text evidence="9">Monomer.</text>
</comment>
<feature type="binding site" evidence="9 12">
    <location>
        <position position="399"/>
    </location>
    <ligand>
        <name>Mn(2+)</name>
        <dbReference type="ChEBI" id="CHEBI:29035"/>
        <label>1</label>
    </ligand>
</feature>
<evidence type="ECO:0000256" key="11">
    <source>
        <dbReference type="PIRSR" id="PIRSR001492-1"/>
    </source>
</evidence>
<feature type="binding site" evidence="9">
    <location>
        <position position="184"/>
    </location>
    <ligand>
        <name>substrate</name>
    </ligand>
</feature>
<dbReference type="GO" id="GO:0005829">
    <property type="term" value="C:cytosol"/>
    <property type="evidence" value="ECO:0007669"/>
    <property type="project" value="TreeGrafter"/>
</dbReference>
<accession>A0A0G1RKS2</accession>